<proteinExistence type="predicted"/>
<gene>
    <name evidence="1" type="ORF">B5K06_12355</name>
</gene>
<dbReference type="AlphaFoldDB" id="A0A370KQ69"/>
<evidence type="ECO:0000313" key="1">
    <source>
        <dbReference type="EMBL" id="RDJ11099.1"/>
    </source>
</evidence>
<reference evidence="1 2" key="1">
    <citation type="submission" date="2017-03" db="EMBL/GenBank/DDBJ databases">
        <title>Genome analysis of Rhizobial strains effectives or ineffectives for nitrogen fixation isolated from bean seeds.</title>
        <authorList>
            <person name="Peralta H."/>
            <person name="Aguilar-Vera A."/>
            <person name="Mora Y."/>
            <person name="Vargas-Lagunas C."/>
            <person name="Girard L."/>
            <person name="Mora J."/>
        </authorList>
    </citation>
    <scope>NUCLEOTIDE SEQUENCE [LARGE SCALE GENOMIC DNA]</scope>
    <source>
        <strain evidence="1 2">CCGM3</strain>
    </source>
</reference>
<dbReference type="Proteomes" id="UP000254939">
    <property type="component" value="Unassembled WGS sequence"/>
</dbReference>
<accession>A0A370KQ69</accession>
<comment type="caution">
    <text evidence="1">The sequence shown here is derived from an EMBL/GenBank/DDBJ whole genome shotgun (WGS) entry which is preliminary data.</text>
</comment>
<evidence type="ECO:0000313" key="2">
    <source>
        <dbReference type="Proteomes" id="UP000254939"/>
    </source>
</evidence>
<sequence>MRVVATGNYEDIIETTLVPRERIGRFVADLILDRVYLKGAQIIVDDAIAFEVFDANDNFDEFAEIIQKAPKGPVSETREAALI</sequence>
<name>A0A370KQ69_9HYPH</name>
<protein>
    <submittedName>
        <fullName evidence="1">Uncharacterized protein</fullName>
    </submittedName>
</protein>
<dbReference type="EMBL" id="NAAC01000015">
    <property type="protein sequence ID" value="RDJ11099.1"/>
    <property type="molecule type" value="Genomic_DNA"/>
</dbReference>
<organism evidence="1 2">
    <name type="scientific">Rhizobium grahamii</name>
    <dbReference type="NCBI Taxonomy" id="1120045"/>
    <lineage>
        <taxon>Bacteria</taxon>
        <taxon>Pseudomonadati</taxon>
        <taxon>Pseudomonadota</taxon>
        <taxon>Alphaproteobacteria</taxon>
        <taxon>Hyphomicrobiales</taxon>
        <taxon>Rhizobiaceae</taxon>
        <taxon>Rhizobium/Agrobacterium group</taxon>
        <taxon>Rhizobium</taxon>
    </lineage>
</organism>